<evidence type="ECO:0000256" key="1">
    <source>
        <dbReference type="SAM" id="MobiDB-lite"/>
    </source>
</evidence>
<feature type="domain" description="Aminotransferase-like plant mobile" evidence="2">
    <location>
        <begin position="5"/>
        <end position="105"/>
    </location>
</feature>
<comment type="caution">
    <text evidence="3">The sequence shown here is derived from an EMBL/GenBank/DDBJ whole genome shotgun (WGS) entry which is preliminary data.</text>
</comment>
<dbReference type="InterPro" id="IPR019557">
    <property type="entry name" value="AminoTfrase-like_pln_mobile"/>
</dbReference>
<reference evidence="3 4" key="1">
    <citation type="submission" date="2019-01" db="EMBL/GenBank/DDBJ databases">
        <title>Sequencing of cultivated peanut Arachis hypogaea provides insights into genome evolution and oil improvement.</title>
        <authorList>
            <person name="Chen X."/>
        </authorList>
    </citation>
    <scope>NUCLEOTIDE SEQUENCE [LARGE SCALE GENOMIC DNA]</scope>
    <source>
        <strain evidence="4">cv. Fuhuasheng</strain>
        <tissue evidence="3">Leaves</tissue>
    </source>
</reference>
<feature type="compositionally biased region" description="Basic residues" evidence="1">
    <location>
        <begin position="208"/>
        <end position="225"/>
    </location>
</feature>
<dbReference type="Proteomes" id="UP000289738">
    <property type="component" value="Chromosome A04"/>
</dbReference>
<evidence type="ECO:0000259" key="2">
    <source>
        <dbReference type="Pfam" id="PF10536"/>
    </source>
</evidence>
<evidence type="ECO:0000313" key="4">
    <source>
        <dbReference type="Proteomes" id="UP000289738"/>
    </source>
</evidence>
<name>A0A445DIT2_ARAHY</name>
<dbReference type="AlphaFoldDB" id="A0A445DIT2"/>
<dbReference type="EMBL" id="SDMP01000004">
    <property type="protein sequence ID" value="RYR63060.1"/>
    <property type="molecule type" value="Genomic_DNA"/>
</dbReference>
<feature type="compositionally biased region" description="Basic and acidic residues" evidence="1">
    <location>
        <begin position="226"/>
        <end position="240"/>
    </location>
</feature>
<feature type="compositionally biased region" description="Gly residues" evidence="1">
    <location>
        <begin position="247"/>
        <end position="260"/>
    </location>
</feature>
<keyword evidence="4" id="KW-1185">Reference proteome</keyword>
<feature type="region of interest" description="Disordered" evidence="1">
    <location>
        <begin position="186"/>
        <end position="300"/>
    </location>
</feature>
<dbReference type="Pfam" id="PF10536">
    <property type="entry name" value="PMD"/>
    <property type="match status" value="1"/>
</dbReference>
<sequence length="345" mass="38635">MLPLPRNCRWVQYRPGNARGEGRLRHYKHVLNGIGMLAVEWTPYADPQLEGLVLHAIAEADHTAVVVCLLLCFPIVEWHQVDRAVRQFGGLQHILTRPLDIDSMHGMDGRFGRGEWFPQLLGGWHDLWDHRADHRLHIHHHIDLHPSLPYMMWYLQWAHTELFGQGDQHLVLVGVVPEDLPLYHPPAPVLHQPEDGHLPELRLPAGRGRGRGRGIARGRGRRGGGGRREQRDELYRDRDPVSPPSGGAEGVSGDEAGGQTVGTLSGPLPGRYLSLRPPGSHHSDASSSHQAEGPQVGTSQQEQWVVHVDIGTQFHLPFSPSDLEQHTDYQPILSNRTVELDPGTW</sequence>
<proteinExistence type="predicted"/>
<evidence type="ECO:0000313" key="3">
    <source>
        <dbReference type="EMBL" id="RYR63060.1"/>
    </source>
</evidence>
<protein>
    <recommendedName>
        <fullName evidence="2">Aminotransferase-like plant mobile domain-containing protein</fullName>
    </recommendedName>
</protein>
<accession>A0A445DIT2</accession>
<organism evidence="3 4">
    <name type="scientific">Arachis hypogaea</name>
    <name type="common">Peanut</name>
    <dbReference type="NCBI Taxonomy" id="3818"/>
    <lineage>
        <taxon>Eukaryota</taxon>
        <taxon>Viridiplantae</taxon>
        <taxon>Streptophyta</taxon>
        <taxon>Embryophyta</taxon>
        <taxon>Tracheophyta</taxon>
        <taxon>Spermatophyta</taxon>
        <taxon>Magnoliopsida</taxon>
        <taxon>eudicotyledons</taxon>
        <taxon>Gunneridae</taxon>
        <taxon>Pentapetalae</taxon>
        <taxon>rosids</taxon>
        <taxon>fabids</taxon>
        <taxon>Fabales</taxon>
        <taxon>Fabaceae</taxon>
        <taxon>Papilionoideae</taxon>
        <taxon>50 kb inversion clade</taxon>
        <taxon>dalbergioids sensu lato</taxon>
        <taxon>Dalbergieae</taxon>
        <taxon>Pterocarpus clade</taxon>
        <taxon>Arachis</taxon>
    </lineage>
</organism>
<gene>
    <name evidence="3" type="ORF">Ahy_A04g020848</name>
</gene>